<organism evidence="1 2">
    <name type="scientific">Hymenolepis diminuta</name>
    <name type="common">Rat tapeworm</name>
    <dbReference type="NCBI Taxonomy" id="6216"/>
    <lineage>
        <taxon>Eukaryota</taxon>
        <taxon>Metazoa</taxon>
        <taxon>Spiralia</taxon>
        <taxon>Lophotrochozoa</taxon>
        <taxon>Platyhelminthes</taxon>
        <taxon>Cestoda</taxon>
        <taxon>Eucestoda</taxon>
        <taxon>Cyclophyllidea</taxon>
        <taxon>Hymenolepididae</taxon>
        <taxon>Hymenolepis</taxon>
    </lineage>
</organism>
<sequence length="612" mass="71038">MKIMGDRFGGNELSLKALCVKVIVENFQFFIRKLSNYGETYFVWRFLHPYGVIPAPSAEMILKELSERQILRREHLTLFSTQHVNLHSVFLSNITLTPSSISILKDFTLYNITILNVSGVDLENLVDRFSSETKEDLHTFYVENMKIVRRRRRVAFEALKQLHNLQVLKMIRTNLDSKYLRVIVRSLPRLTHLDISETTVDNICCLKELKDRLKVLIMHMPKCHRRLAFNRTLSTILELKELRTLDVSTLINGGIKPYGNAKQLLEPETLPHLRYFDISGNPFSLDNEDIRRFIQNHPKLKFLGLAAWSEVNGLWSITQLSNEYPNIEIIGGEGEEQFIKTIQRYSNREIYVKYVLHVLSQNLFDGFSYTPNILECVVNFLEGKRKKDRFTLIALLVMSQLTDSEHSSDASATLLERVRDIILPLMEDDETDSDRLYFGQDVLFNLIRTGRVALDYKKCCKTLFKNIRNTSVSKVKAEALATLILLFEKMSDDDLVEFRTNIWYMQCLIKCAAENYLIDPIVHQWLDEVDDGHLSYLRNFDAIYCDHVSYSELFRLFIQGDFRGCVIFAEAGGFEVFRFILERLARFGVVNGVSTSLNNLLEDIQKTLDDDK</sequence>
<dbReference type="SUPFAM" id="SSF48371">
    <property type="entry name" value="ARM repeat"/>
    <property type="match status" value="1"/>
</dbReference>
<protein>
    <submittedName>
        <fullName evidence="1">Uncharacterized protein</fullName>
    </submittedName>
</protein>
<dbReference type="PANTHER" id="PTHR12904:SF23">
    <property type="entry name" value="PROTEIN ZER-1 HOMOLOG"/>
    <property type="match status" value="1"/>
</dbReference>
<dbReference type="Gene3D" id="3.80.10.10">
    <property type="entry name" value="Ribonuclease Inhibitor"/>
    <property type="match status" value="1"/>
</dbReference>
<keyword evidence="2" id="KW-1185">Reference proteome</keyword>
<dbReference type="PANTHER" id="PTHR12904">
    <property type="match status" value="1"/>
</dbReference>
<accession>A0A564YJU4</accession>
<dbReference type="SUPFAM" id="SSF52047">
    <property type="entry name" value="RNI-like"/>
    <property type="match status" value="1"/>
</dbReference>
<dbReference type="InterPro" id="IPR051341">
    <property type="entry name" value="Zyg-11_UBL_adapter"/>
</dbReference>
<gene>
    <name evidence="1" type="ORF">WMSIL1_LOCUS7086</name>
</gene>
<evidence type="ECO:0000313" key="1">
    <source>
        <dbReference type="EMBL" id="VUZ47531.1"/>
    </source>
</evidence>
<dbReference type="InterPro" id="IPR016024">
    <property type="entry name" value="ARM-type_fold"/>
</dbReference>
<evidence type="ECO:0000313" key="2">
    <source>
        <dbReference type="Proteomes" id="UP000321570"/>
    </source>
</evidence>
<proteinExistence type="predicted"/>
<reference evidence="1 2" key="1">
    <citation type="submission" date="2019-07" db="EMBL/GenBank/DDBJ databases">
        <authorList>
            <person name="Jastrzebski P J."/>
            <person name="Paukszto L."/>
            <person name="Jastrzebski P J."/>
        </authorList>
    </citation>
    <scope>NUCLEOTIDE SEQUENCE [LARGE SCALE GENOMIC DNA]</scope>
    <source>
        <strain evidence="1 2">WMS-il1</strain>
    </source>
</reference>
<dbReference type="Proteomes" id="UP000321570">
    <property type="component" value="Unassembled WGS sequence"/>
</dbReference>
<dbReference type="AlphaFoldDB" id="A0A564YJU4"/>
<dbReference type="InterPro" id="IPR032675">
    <property type="entry name" value="LRR_dom_sf"/>
</dbReference>
<name>A0A564YJU4_HYMDI</name>
<dbReference type="EMBL" id="CABIJS010000244">
    <property type="protein sequence ID" value="VUZ47531.1"/>
    <property type="molecule type" value="Genomic_DNA"/>
</dbReference>
<dbReference type="GO" id="GO:0031462">
    <property type="term" value="C:Cul2-RING ubiquitin ligase complex"/>
    <property type="evidence" value="ECO:0007669"/>
    <property type="project" value="TreeGrafter"/>
</dbReference>